<reference evidence="1" key="1">
    <citation type="journal article" date="2021" name="Proc. Natl. Acad. Sci. U.S.A.">
        <title>A Catalog of Tens of Thousands of Viruses from Human Metagenomes Reveals Hidden Associations with Chronic Diseases.</title>
        <authorList>
            <person name="Tisza M.J."/>
            <person name="Buck C.B."/>
        </authorList>
    </citation>
    <scope>NUCLEOTIDE SEQUENCE</scope>
    <source>
        <strain evidence="1">Ct8iP21</strain>
    </source>
</reference>
<accession>A0A8S5V4E5</accession>
<organism evidence="1">
    <name type="scientific">Myoviridae sp. ct8iP21</name>
    <dbReference type="NCBI Taxonomy" id="2825041"/>
    <lineage>
        <taxon>Viruses</taxon>
        <taxon>Duplodnaviria</taxon>
        <taxon>Heunggongvirae</taxon>
        <taxon>Uroviricota</taxon>
        <taxon>Caudoviricetes</taxon>
    </lineage>
</organism>
<protein>
    <submittedName>
        <fullName evidence="1">Uncharacterized protein</fullName>
    </submittedName>
</protein>
<name>A0A8S5V4E5_9CAUD</name>
<sequence length="90" mass="10695">MKTQELIEREKELLNTVKDLKASINHEKRTQNLFMLRRVKKSEQHHKALINSLEKLEQYESTGLSPEQICEIDKLYQEQAAELMKLKKDN</sequence>
<proteinExistence type="predicted"/>
<dbReference type="EMBL" id="BK016193">
    <property type="protein sequence ID" value="DAG01487.1"/>
    <property type="molecule type" value="Genomic_DNA"/>
</dbReference>
<evidence type="ECO:0000313" key="1">
    <source>
        <dbReference type="EMBL" id="DAG01487.1"/>
    </source>
</evidence>